<evidence type="ECO:0000313" key="2">
    <source>
        <dbReference type="Proteomes" id="UP000193411"/>
    </source>
</evidence>
<dbReference type="Gene3D" id="3.40.50.720">
    <property type="entry name" value="NAD(P)-binding Rossmann-like Domain"/>
    <property type="match status" value="1"/>
</dbReference>
<keyword evidence="2" id="KW-1185">Reference proteome</keyword>
<proteinExistence type="predicted"/>
<evidence type="ECO:0000313" key="1">
    <source>
        <dbReference type="EMBL" id="ORZ36229.1"/>
    </source>
</evidence>
<dbReference type="PANTHER" id="PTHR43313:SF1">
    <property type="entry name" value="3BETA-HYDROXYSTEROID DEHYDROGENASE DHS-16"/>
    <property type="match status" value="1"/>
</dbReference>
<dbReference type="OrthoDB" id="2102561at2759"/>
<dbReference type="PRINTS" id="PR00081">
    <property type="entry name" value="GDHRDH"/>
</dbReference>
<gene>
    <name evidence="1" type="ORF">BCR44DRAFT_39472</name>
</gene>
<accession>A0A1Y2HNW6</accession>
<dbReference type="Proteomes" id="UP000193411">
    <property type="component" value="Unassembled WGS sequence"/>
</dbReference>
<feature type="non-terminal residue" evidence="1">
    <location>
        <position position="336"/>
    </location>
</feature>
<dbReference type="GO" id="GO:0016491">
    <property type="term" value="F:oxidoreductase activity"/>
    <property type="evidence" value="ECO:0007669"/>
    <property type="project" value="TreeGrafter"/>
</dbReference>
<dbReference type="InterPro" id="IPR036291">
    <property type="entry name" value="NAD(P)-bd_dom_sf"/>
</dbReference>
<name>A0A1Y2HNW6_9FUNG</name>
<dbReference type="PANTHER" id="PTHR43313">
    <property type="entry name" value="SHORT-CHAIN DEHYDROGENASE/REDUCTASE FAMILY 9C"/>
    <property type="match status" value="1"/>
</dbReference>
<organism evidence="1 2">
    <name type="scientific">Catenaria anguillulae PL171</name>
    <dbReference type="NCBI Taxonomy" id="765915"/>
    <lineage>
        <taxon>Eukaryota</taxon>
        <taxon>Fungi</taxon>
        <taxon>Fungi incertae sedis</taxon>
        <taxon>Blastocladiomycota</taxon>
        <taxon>Blastocladiomycetes</taxon>
        <taxon>Blastocladiales</taxon>
        <taxon>Catenariaceae</taxon>
        <taxon>Catenaria</taxon>
    </lineage>
</organism>
<dbReference type="Pfam" id="PF00106">
    <property type="entry name" value="adh_short"/>
    <property type="match status" value="1"/>
</dbReference>
<dbReference type="STRING" id="765915.A0A1Y2HNW6"/>
<dbReference type="InterPro" id="IPR002347">
    <property type="entry name" value="SDR_fam"/>
</dbReference>
<dbReference type="AlphaFoldDB" id="A0A1Y2HNW6"/>
<reference evidence="1 2" key="1">
    <citation type="submission" date="2016-07" db="EMBL/GenBank/DDBJ databases">
        <title>Pervasive Adenine N6-methylation of Active Genes in Fungi.</title>
        <authorList>
            <consortium name="DOE Joint Genome Institute"/>
            <person name="Mondo S.J."/>
            <person name="Dannebaum R.O."/>
            <person name="Kuo R.C."/>
            <person name="Labutti K."/>
            <person name="Haridas S."/>
            <person name="Kuo A."/>
            <person name="Salamov A."/>
            <person name="Ahrendt S.R."/>
            <person name="Lipzen A."/>
            <person name="Sullivan W."/>
            <person name="Andreopoulos W.B."/>
            <person name="Clum A."/>
            <person name="Lindquist E."/>
            <person name="Daum C."/>
            <person name="Ramamoorthy G.K."/>
            <person name="Gryganskyi A."/>
            <person name="Culley D."/>
            <person name="Magnuson J.K."/>
            <person name="James T.Y."/>
            <person name="O'Malley M.A."/>
            <person name="Stajich J.E."/>
            <person name="Spatafora J.W."/>
            <person name="Visel A."/>
            <person name="Grigoriev I.V."/>
        </authorList>
    </citation>
    <scope>NUCLEOTIDE SEQUENCE [LARGE SCALE GENOMIC DNA]</scope>
    <source>
        <strain evidence="1 2">PL171</strain>
    </source>
</reference>
<dbReference type="GO" id="GO:0008202">
    <property type="term" value="P:steroid metabolic process"/>
    <property type="evidence" value="ECO:0007669"/>
    <property type="project" value="TreeGrafter"/>
</dbReference>
<dbReference type="SUPFAM" id="SSF51735">
    <property type="entry name" value="NAD(P)-binding Rossmann-fold domains"/>
    <property type="match status" value="1"/>
</dbReference>
<comment type="caution">
    <text evidence="1">The sequence shown here is derived from an EMBL/GenBank/DDBJ whole genome shotgun (WGS) entry which is preliminary data.</text>
</comment>
<protein>
    <submittedName>
        <fullName evidence="1">Uncharacterized protein</fullName>
    </submittedName>
</protein>
<sequence>MTAAQPQENNPSAQLERPRPSRLAAVALALISLLLPVIDHMDYSLRTALRIVTLRPRPTARIMLPGNGKQAVVISGATSGIGLDAAVTLASQDVVVFACGPDKKQVAKLAPYPQSLPAGALVPVILDVTDKQSIDLAVIAVRAELAARGPDAKLLGIISNAGILSVGQVSETDQAEMRRVFDVNTFGAVAFTKAFLPLVQEHGQGGRILVTSSMAKDLIFPVYSAYVASKHALEALFVSLKSELEPKISVSIMRPGGMETSIVHNYVDRTSSDPSQWRSASQGLGPEHTTRAIVHAMTSRAPLDLYRVGLDCRMAVLLKHLLTPGQLNELGNPHKQ</sequence>
<dbReference type="EMBL" id="MCFL01000018">
    <property type="protein sequence ID" value="ORZ36229.1"/>
    <property type="molecule type" value="Genomic_DNA"/>
</dbReference>